<evidence type="ECO:0000313" key="8">
    <source>
        <dbReference type="Proteomes" id="UP001228139"/>
    </source>
</evidence>
<dbReference type="PROSITE" id="PS51898">
    <property type="entry name" value="TYR_RECOMBINASE"/>
    <property type="match status" value="1"/>
</dbReference>
<dbReference type="GO" id="GO:0015074">
    <property type="term" value="P:DNA integration"/>
    <property type="evidence" value="ECO:0007669"/>
    <property type="project" value="UniProtKB-KW"/>
</dbReference>
<dbReference type="SUPFAM" id="SSF56349">
    <property type="entry name" value="DNA breaking-rejoining enzymes"/>
    <property type="match status" value="1"/>
</dbReference>
<sequence length="427" mass="48617">MTKVIYPKGVENHGGFLRIHFQYQGVRIREALGIPDTAKNRKISGEIRANVVYEIKTGSFVYQRTFPTSVHLSKFGDAREELSVKQMAERWLTVKETEISRNTLASYRTRLTTCLGILGESKLIRGVKTEDIQKMRLMLLKGDYVYGRNRNMTGSGRSVAYVNTCMSDFYSLFKFAHENGYADRNVVSSLSPLKKDKPKPDPLTREEFHRFSEACKSRQIRNLWSLAVYTGLRHGELCALAWEDVDLQAGSITVRRNLTVLGDFTPPKTDAGERKVYLIRAAVDILRDQMELTRMHPAKEVTVLSREYGKSENEELTFIFNPKINAINSKSDSYYTVASLPQTWRAAIKKAGIKYRKPYQSRHTYACWSLSAGANPNFIASQMGHANAQMVYQVYGSWMSENDEAQMNLLNEKLNDFVPSLSHSKAV</sequence>
<gene>
    <name evidence="7" type="ORF">Q3V30_12990</name>
</gene>
<dbReference type="GO" id="GO:0003677">
    <property type="term" value="F:DNA binding"/>
    <property type="evidence" value="ECO:0007669"/>
    <property type="project" value="UniProtKB-UniRule"/>
</dbReference>
<dbReference type="InterPro" id="IPR013762">
    <property type="entry name" value="Integrase-like_cat_sf"/>
</dbReference>
<evidence type="ECO:0000256" key="2">
    <source>
        <dbReference type="ARBA" id="ARBA00023125"/>
    </source>
</evidence>
<dbReference type="InterPro" id="IPR010998">
    <property type="entry name" value="Integrase_recombinase_N"/>
</dbReference>
<dbReference type="Gene3D" id="1.10.443.10">
    <property type="entry name" value="Intergrase catalytic core"/>
    <property type="match status" value="1"/>
</dbReference>
<evidence type="ECO:0000259" key="6">
    <source>
        <dbReference type="PROSITE" id="PS51900"/>
    </source>
</evidence>
<dbReference type="InterPro" id="IPR050090">
    <property type="entry name" value="Tyrosine_recombinase_XerCD"/>
</dbReference>
<dbReference type="InterPro" id="IPR011010">
    <property type="entry name" value="DNA_brk_join_enz"/>
</dbReference>
<dbReference type="GO" id="GO:0006310">
    <property type="term" value="P:DNA recombination"/>
    <property type="evidence" value="ECO:0007669"/>
    <property type="project" value="UniProtKB-KW"/>
</dbReference>
<dbReference type="Pfam" id="PF00589">
    <property type="entry name" value="Phage_integrase"/>
    <property type="match status" value="1"/>
</dbReference>
<dbReference type="Pfam" id="PF12167">
    <property type="entry name" value="Arm-DNA-bind_2"/>
    <property type="match status" value="1"/>
</dbReference>
<dbReference type="InterPro" id="IPR044068">
    <property type="entry name" value="CB"/>
</dbReference>
<name>A0AA50DJL7_9GAMM</name>
<reference evidence="7 8" key="1">
    <citation type="submission" date="2023-07" db="EMBL/GenBank/DDBJ databases">
        <title>Pathogenic bacteria of pear tree diseases.</title>
        <authorList>
            <person name="Zhang Z."/>
            <person name="He L."/>
            <person name="Huang R."/>
        </authorList>
    </citation>
    <scope>NUCLEOTIDE SEQUENCE [LARGE SCALE GENOMIC DNA]</scope>
    <source>
        <strain evidence="7 8">DE2</strain>
    </source>
</reference>
<protein>
    <submittedName>
        <fullName evidence="7">Tyrosine-type recombinase/integrase</fullName>
    </submittedName>
</protein>
<dbReference type="InterPro" id="IPR002104">
    <property type="entry name" value="Integrase_catalytic"/>
</dbReference>
<evidence type="ECO:0000259" key="5">
    <source>
        <dbReference type="PROSITE" id="PS51898"/>
    </source>
</evidence>
<organism evidence="7 8">
    <name type="scientific">Erwinia pyri</name>
    <dbReference type="NCBI Taxonomy" id="3062598"/>
    <lineage>
        <taxon>Bacteria</taxon>
        <taxon>Pseudomonadati</taxon>
        <taxon>Pseudomonadota</taxon>
        <taxon>Gammaproteobacteria</taxon>
        <taxon>Enterobacterales</taxon>
        <taxon>Erwiniaceae</taxon>
        <taxon>Erwinia</taxon>
    </lineage>
</organism>
<keyword evidence="8" id="KW-1185">Reference proteome</keyword>
<feature type="domain" description="Tyr recombinase" evidence="5">
    <location>
        <begin position="198"/>
        <end position="408"/>
    </location>
</feature>
<evidence type="ECO:0000256" key="3">
    <source>
        <dbReference type="ARBA" id="ARBA00023172"/>
    </source>
</evidence>
<evidence type="ECO:0000313" key="7">
    <source>
        <dbReference type="EMBL" id="WLS77401.1"/>
    </source>
</evidence>
<keyword evidence="1" id="KW-0229">DNA integration</keyword>
<feature type="domain" description="Core-binding (CB)" evidence="6">
    <location>
        <begin position="82"/>
        <end position="177"/>
    </location>
</feature>
<dbReference type="PANTHER" id="PTHR30349:SF36">
    <property type="entry name" value="PROPHAGE INTEGRASE INTR-RELATED"/>
    <property type="match status" value="1"/>
</dbReference>
<accession>A0AA50DJL7</accession>
<dbReference type="KEGG" id="epi:Q3V30_12990"/>
<keyword evidence="2 4" id="KW-0238">DNA-binding</keyword>
<dbReference type="RefSeq" id="WP_306206274.1">
    <property type="nucleotide sequence ID" value="NZ_CP132353.1"/>
</dbReference>
<proteinExistence type="predicted"/>
<dbReference type="PROSITE" id="PS51900">
    <property type="entry name" value="CB"/>
    <property type="match status" value="1"/>
</dbReference>
<dbReference type="AlphaFoldDB" id="A0AA50DJL7"/>
<keyword evidence="3" id="KW-0233">DNA recombination</keyword>
<dbReference type="EMBL" id="CP132353">
    <property type="protein sequence ID" value="WLS77401.1"/>
    <property type="molecule type" value="Genomic_DNA"/>
</dbReference>
<dbReference type="CDD" id="cd01189">
    <property type="entry name" value="INT_ICEBs1_C_like"/>
    <property type="match status" value="1"/>
</dbReference>
<dbReference type="InterPro" id="IPR022000">
    <property type="entry name" value="Min27-like_integrase_DNA_bind"/>
</dbReference>
<dbReference type="Gene3D" id="1.10.150.130">
    <property type="match status" value="1"/>
</dbReference>
<dbReference type="Proteomes" id="UP001228139">
    <property type="component" value="Chromosome"/>
</dbReference>
<evidence type="ECO:0000256" key="1">
    <source>
        <dbReference type="ARBA" id="ARBA00022908"/>
    </source>
</evidence>
<dbReference type="PANTHER" id="PTHR30349">
    <property type="entry name" value="PHAGE INTEGRASE-RELATED"/>
    <property type="match status" value="1"/>
</dbReference>
<evidence type="ECO:0000256" key="4">
    <source>
        <dbReference type="PROSITE-ProRule" id="PRU01248"/>
    </source>
</evidence>